<dbReference type="PANTHER" id="PTHR33353">
    <property type="entry name" value="PUTATIVE (AFU_ORTHOLOGUE AFUA_1G12560)-RELATED"/>
    <property type="match status" value="1"/>
</dbReference>
<dbReference type="GO" id="GO:0030248">
    <property type="term" value="F:cellulose binding"/>
    <property type="evidence" value="ECO:0007669"/>
    <property type="project" value="UniProtKB-UniRule"/>
</dbReference>
<sequence>MHLQLSHLLALAPLVASHTTFTNLYVDGIDQGDGVCVRMNPDAETATYPIEPLSSKDIACGIHGEKGAKRICPVEATSLLTFEFREWTDGSQPGSIDPSHKGPCAVYMKHVDDASADNNAAGDGWFKIWEMGYDESAGKWCTEKLIDNNGLLSAHIPAGLKGGYYLVRPELLALHASQESPADPQFYTGCAQVFLKGDEAGVVPEGVRLGEGTYDLNDEALTFNIYESPMKLPYPRVGPEVWQGAGGKGKRQESSKMTQDKGLKPEGCILVRDDWCAYEVPAYDNEDGCWESSAKCWDQSKVCWETTLPTGGASCQIWEDKCNALDDACNGGDFHGPPNKGKDLTPAPKKPNGSLEPFTESASKRSERSRRRL</sequence>
<evidence type="ECO:0000259" key="8">
    <source>
        <dbReference type="Pfam" id="PF03443"/>
    </source>
</evidence>
<gene>
    <name evidence="9" type="ORF">P170DRAFT_478232</name>
</gene>
<dbReference type="AlphaFoldDB" id="A0A2I2G3C8"/>
<comment type="catalytic activity">
    <reaction evidence="5">
        <text>[(1-&gt;4)-beta-D-glucosyl]n+m + reduced acceptor + O2 = 4-dehydro-beta-D-glucosyl-[(1-&gt;4)-beta-D-glucosyl]n-1 + [(1-&gt;4)-beta-D-glucosyl]m + acceptor + H2O.</text>
        <dbReference type="EC" id="1.14.99.56"/>
    </reaction>
</comment>
<dbReference type="RefSeq" id="XP_024702682.1">
    <property type="nucleotide sequence ID" value="XM_024853540.1"/>
</dbReference>
<accession>A0A2I2G3C8</accession>
<comment type="function">
    <text evidence="5">Lytic polysaccharide monooxygenase (LMPO) that depolymerizes crystalline and amorphous polysaccharides via the oxidation of scissile alpha- or beta-(1-4)-glycosidic bonds, yielding C1 and/or C4 oxidation products. Catalysis by LPMOs requires the reduction of the active-site copper from Cu(II) to Cu(I) by a reducing agent and H(2)O(2) or O(2) as a cosubstrate.</text>
</comment>
<dbReference type="STRING" id="1392250.A0A2I2G3C8"/>
<dbReference type="CDD" id="cd21175">
    <property type="entry name" value="LPMO_AA9"/>
    <property type="match status" value="1"/>
</dbReference>
<keyword evidence="3 5" id="KW-0964">Secreted</keyword>
<evidence type="ECO:0000256" key="6">
    <source>
        <dbReference type="SAM" id="MobiDB-lite"/>
    </source>
</evidence>
<evidence type="ECO:0000313" key="9">
    <source>
        <dbReference type="EMBL" id="PLB47380.1"/>
    </source>
</evidence>
<evidence type="ECO:0000256" key="4">
    <source>
        <dbReference type="ARBA" id="ARBA00023157"/>
    </source>
</evidence>
<evidence type="ECO:0000256" key="5">
    <source>
        <dbReference type="RuleBase" id="RU368122"/>
    </source>
</evidence>
<evidence type="ECO:0000256" key="1">
    <source>
        <dbReference type="ARBA" id="ARBA00001973"/>
    </source>
</evidence>
<evidence type="ECO:0000256" key="7">
    <source>
        <dbReference type="SAM" id="SignalP"/>
    </source>
</evidence>
<dbReference type="Pfam" id="PF03443">
    <property type="entry name" value="AA9"/>
    <property type="match status" value="1"/>
</dbReference>
<proteinExistence type="predicted"/>
<dbReference type="InterPro" id="IPR005103">
    <property type="entry name" value="AA9_LPMO"/>
</dbReference>
<dbReference type="GeneID" id="36561238"/>
<feature type="chain" id="PRO_5014147620" description="AA9 family lytic polysaccharide monooxygenase" evidence="7">
    <location>
        <begin position="18"/>
        <end position="373"/>
    </location>
</feature>
<comment type="subcellular location">
    <subcellularLocation>
        <location evidence="2 5">Secreted</location>
    </subcellularLocation>
</comment>
<reference evidence="9 10" key="1">
    <citation type="submission" date="2016-12" db="EMBL/GenBank/DDBJ databases">
        <title>The genomes of Aspergillus section Nigri reveals drivers in fungal speciation.</title>
        <authorList>
            <consortium name="DOE Joint Genome Institute"/>
            <person name="Vesth T.C."/>
            <person name="Nybo J."/>
            <person name="Theobald S."/>
            <person name="Brandl J."/>
            <person name="Frisvad J.C."/>
            <person name="Nielsen K.F."/>
            <person name="Lyhne E.K."/>
            <person name="Kogle M.E."/>
            <person name="Kuo A."/>
            <person name="Riley R."/>
            <person name="Clum A."/>
            <person name="Nolan M."/>
            <person name="Lipzen A."/>
            <person name="Salamov A."/>
            <person name="Henrissat B."/>
            <person name="Wiebenga A."/>
            <person name="De Vries R.P."/>
            <person name="Grigoriev I.V."/>
            <person name="Mortensen U.H."/>
            <person name="Andersen M.R."/>
            <person name="Baker S.E."/>
        </authorList>
    </citation>
    <scope>NUCLEOTIDE SEQUENCE [LARGE SCALE GENOMIC DNA]</scope>
    <source>
        <strain evidence="9 10">IBT 23096</strain>
    </source>
</reference>
<dbReference type="PANTHER" id="PTHR33353:SF32">
    <property type="entry name" value="ENDO-BETA-1,4-GLUCANASE D"/>
    <property type="match status" value="1"/>
</dbReference>
<keyword evidence="7" id="KW-0732">Signal</keyword>
<protein>
    <recommendedName>
        <fullName evidence="5">AA9 family lytic polysaccharide monooxygenase</fullName>
        <ecNumber evidence="5">1.14.99.56</ecNumber>
    </recommendedName>
    <alternativeName>
        <fullName evidence="5">Endo-beta-1,4-glucanase</fullName>
    </alternativeName>
    <alternativeName>
        <fullName evidence="5">Glycosyl hydrolase 61 family protein</fullName>
    </alternativeName>
</protein>
<keyword evidence="4 5" id="KW-1015">Disulfide bond</keyword>
<evidence type="ECO:0000256" key="3">
    <source>
        <dbReference type="ARBA" id="ARBA00022525"/>
    </source>
</evidence>
<dbReference type="EMBL" id="MSFO01000006">
    <property type="protein sequence ID" value="PLB47380.1"/>
    <property type="molecule type" value="Genomic_DNA"/>
</dbReference>
<feature type="region of interest" description="Disordered" evidence="6">
    <location>
        <begin position="333"/>
        <end position="373"/>
    </location>
</feature>
<keyword evidence="10" id="KW-1185">Reference proteome</keyword>
<evidence type="ECO:0000256" key="2">
    <source>
        <dbReference type="ARBA" id="ARBA00004613"/>
    </source>
</evidence>
<dbReference type="GO" id="GO:0008810">
    <property type="term" value="F:cellulase activity"/>
    <property type="evidence" value="ECO:0007669"/>
    <property type="project" value="UniProtKB-UniRule"/>
</dbReference>
<dbReference type="EC" id="1.14.99.56" evidence="5"/>
<name>A0A2I2G3C8_9EURO</name>
<comment type="caution">
    <text evidence="9">The sequence shown here is derived from an EMBL/GenBank/DDBJ whole genome shotgun (WGS) entry which is preliminary data.</text>
</comment>
<feature type="signal peptide" evidence="7">
    <location>
        <begin position="1"/>
        <end position="17"/>
    </location>
</feature>
<comment type="cofactor">
    <cofactor evidence="1">
        <name>Cu(2+)</name>
        <dbReference type="ChEBI" id="CHEBI:29036"/>
    </cofactor>
</comment>
<feature type="domain" description="Auxiliary Activity family 9 catalytic" evidence="8">
    <location>
        <begin position="18"/>
        <end position="230"/>
    </location>
</feature>
<dbReference type="Gene3D" id="2.70.50.70">
    <property type="match status" value="1"/>
</dbReference>
<keyword evidence="5" id="KW-0136">Cellulose degradation</keyword>
<keyword evidence="5" id="KW-0624">Polysaccharide degradation</keyword>
<comment type="domain">
    <text evidence="5">Has a modular structure: an endo-beta-1,4-glucanase catalytic module at the N-terminus, a linker rich in serines and threonines, and a C-terminal carbohydrate-binding module (CBM).</text>
</comment>
<dbReference type="Proteomes" id="UP000234275">
    <property type="component" value="Unassembled WGS sequence"/>
</dbReference>
<dbReference type="GO" id="GO:0005576">
    <property type="term" value="C:extracellular region"/>
    <property type="evidence" value="ECO:0007669"/>
    <property type="project" value="UniProtKB-SubCell"/>
</dbReference>
<dbReference type="VEuPathDB" id="FungiDB:P170DRAFT_478232"/>
<organism evidence="9 10">
    <name type="scientific">Aspergillus steynii IBT 23096</name>
    <dbReference type="NCBI Taxonomy" id="1392250"/>
    <lineage>
        <taxon>Eukaryota</taxon>
        <taxon>Fungi</taxon>
        <taxon>Dikarya</taxon>
        <taxon>Ascomycota</taxon>
        <taxon>Pezizomycotina</taxon>
        <taxon>Eurotiomycetes</taxon>
        <taxon>Eurotiomycetidae</taxon>
        <taxon>Eurotiales</taxon>
        <taxon>Aspergillaceae</taxon>
        <taxon>Aspergillus</taxon>
        <taxon>Aspergillus subgen. Circumdati</taxon>
    </lineage>
</organism>
<evidence type="ECO:0000313" key="10">
    <source>
        <dbReference type="Proteomes" id="UP000234275"/>
    </source>
</evidence>
<dbReference type="OrthoDB" id="5985073at2759"/>
<dbReference type="InterPro" id="IPR049892">
    <property type="entry name" value="AA9"/>
</dbReference>
<keyword evidence="5" id="KW-0119">Carbohydrate metabolism</keyword>
<dbReference type="GO" id="GO:0030245">
    <property type="term" value="P:cellulose catabolic process"/>
    <property type="evidence" value="ECO:0007669"/>
    <property type="project" value="UniProtKB-UniRule"/>
</dbReference>